<evidence type="ECO:0000313" key="2">
    <source>
        <dbReference type="EMBL" id="KRM15438.1"/>
    </source>
</evidence>
<reference evidence="2 3" key="1">
    <citation type="journal article" date="2015" name="Genome Announc.">
        <title>Expanding the biotechnology potential of lactobacilli through comparative genomics of 213 strains and associated genera.</title>
        <authorList>
            <person name="Sun Z."/>
            <person name="Harris H.M."/>
            <person name="McCann A."/>
            <person name="Guo C."/>
            <person name="Argimon S."/>
            <person name="Zhang W."/>
            <person name="Yang X."/>
            <person name="Jeffery I.B."/>
            <person name="Cooney J.C."/>
            <person name="Kagawa T.F."/>
            <person name="Liu W."/>
            <person name="Song Y."/>
            <person name="Salvetti E."/>
            <person name="Wrobel A."/>
            <person name="Rasinkangas P."/>
            <person name="Parkhill J."/>
            <person name="Rea M.C."/>
            <person name="O'Sullivan O."/>
            <person name="Ritari J."/>
            <person name="Douillard F.P."/>
            <person name="Paul Ross R."/>
            <person name="Yang R."/>
            <person name="Briner A.E."/>
            <person name="Felis G.E."/>
            <person name="de Vos W.M."/>
            <person name="Barrangou R."/>
            <person name="Klaenhammer T.R."/>
            <person name="Caufield P.W."/>
            <person name="Cui Y."/>
            <person name="Zhang H."/>
            <person name="O'Toole P.W."/>
        </authorList>
    </citation>
    <scope>NUCLEOTIDE SEQUENCE [LARGE SCALE GENOMIC DNA]</scope>
    <source>
        <strain evidence="2 3">DSM 4864</strain>
    </source>
</reference>
<name>A0A0R1WBV7_9LACO</name>
<dbReference type="Proteomes" id="UP000050973">
    <property type="component" value="Unassembled WGS sequence"/>
</dbReference>
<accession>A0A0R1WBV7</accession>
<protein>
    <submittedName>
        <fullName evidence="2">Capsular biosynthesis protein</fullName>
    </submittedName>
</protein>
<sequence length="256" mass="30206">MYVITHKDFDYPLPEHYSALLVGANQNQAQNNYLKDNIGENISDKNASYCELTGIYWIWKNQSDSNVGISHYRRYFADYSSYNHMVFTDLFTGKLRPVSTEKLDRYLLDYDWIVAQPMRMVEPTVKEQFMSSHHPQDLKTTRKIIAELFPEYLADFDAVMGQSKASFYNMFYTTKKELAEYSKWLFTVLFAVEKEVDISTYSGYQKRLFGFLGERLLNVWLHHRQGKIKYLPVYNSSATSRIDAARDIKHTILRWN</sequence>
<dbReference type="EMBL" id="AZGE01000011">
    <property type="protein sequence ID" value="KRM15438.1"/>
    <property type="molecule type" value="Genomic_DNA"/>
</dbReference>
<dbReference type="PATRIC" id="fig|1423779.3.peg.365"/>
<organism evidence="2 3">
    <name type="scientific">Limosilactobacillus oris DSM 4864</name>
    <dbReference type="NCBI Taxonomy" id="1423779"/>
    <lineage>
        <taxon>Bacteria</taxon>
        <taxon>Bacillati</taxon>
        <taxon>Bacillota</taxon>
        <taxon>Bacilli</taxon>
        <taxon>Lactobacillales</taxon>
        <taxon>Lactobacillaceae</taxon>
        <taxon>Limosilactobacillus</taxon>
    </lineage>
</organism>
<dbReference type="Pfam" id="PF14393">
    <property type="entry name" value="DUF4422"/>
    <property type="match status" value="1"/>
</dbReference>
<gene>
    <name evidence="2" type="ORF">FC49_GL000359</name>
</gene>
<proteinExistence type="predicted"/>
<evidence type="ECO:0000259" key="1">
    <source>
        <dbReference type="Pfam" id="PF14393"/>
    </source>
</evidence>
<dbReference type="AlphaFoldDB" id="A0A0R1WBV7"/>
<dbReference type="InterPro" id="IPR025536">
    <property type="entry name" value="DUF4422"/>
</dbReference>
<dbReference type="RefSeq" id="WP_225349562.1">
    <property type="nucleotide sequence ID" value="NZ_AZGE01000011.1"/>
</dbReference>
<evidence type="ECO:0000313" key="3">
    <source>
        <dbReference type="Proteomes" id="UP000050973"/>
    </source>
</evidence>
<comment type="caution">
    <text evidence="2">The sequence shown here is derived from an EMBL/GenBank/DDBJ whole genome shotgun (WGS) entry which is preliminary data.</text>
</comment>
<feature type="domain" description="DUF4422" evidence="1">
    <location>
        <begin position="1"/>
        <end position="224"/>
    </location>
</feature>